<reference evidence="2 3" key="1">
    <citation type="journal article" date="2012" name="New Phytol.">
        <title>Insight into trade-off between wood decay and parasitism from the genome of a fungal forest pathogen.</title>
        <authorList>
            <person name="Olson A."/>
            <person name="Aerts A."/>
            <person name="Asiegbu F."/>
            <person name="Belbahri L."/>
            <person name="Bouzid O."/>
            <person name="Broberg A."/>
            <person name="Canback B."/>
            <person name="Coutinho P.M."/>
            <person name="Cullen D."/>
            <person name="Dalman K."/>
            <person name="Deflorio G."/>
            <person name="van Diepen L.T."/>
            <person name="Dunand C."/>
            <person name="Duplessis S."/>
            <person name="Durling M."/>
            <person name="Gonthier P."/>
            <person name="Grimwood J."/>
            <person name="Fossdal C.G."/>
            <person name="Hansson D."/>
            <person name="Henrissat B."/>
            <person name="Hietala A."/>
            <person name="Himmelstrand K."/>
            <person name="Hoffmeister D."/>
            <person name="Hogberg N."/>
            <person name="James T.Y."/>
            <person name="Karlsson M."/>
            <person name="Kohler A."/>
            <person name="Kues U."/>
            <person name="Lee Y.H."/>
            <person name="Lin Y.C."/>
            <person name="Lind M."/>
            <person name="Lindquist E."/>
            <person name="Lombard V."/>
            <person name="Lucas S."/>
            <person name="Lunden K."/>
            <person name="Morin E."/>
            <person name="Murat C."/>
            <person name="Park J."/>
            <person name="Raffaello T."/>
            <person name="Rouze P."/>
            <person name="Salamov A."/>
            <person name="Schmutz J."/>
            <person name="Solheim H."/>
            <person name="Stahlberg J."/>
            <person name="Velez H."/>
            <person name="de Vries R.P."/>
            <person name="Wiebenga A."/>
            <person name="Woodward S."/>
            <person name="Yakovlev I."/>
            <person name="Garbelotto M."/>
            <person name="Martin F."/>
            <person name="Grigoriev I.V."/>
            <person name="Stenlid J."/>
        </authorList>
    </citation>
    <scope>NUCLEOTIDE SEQUENCE [LARGE SCALE GENOMIC DNA]</scope>
    <source>
        <strain evidence="2 3">TC 32-1</strain>
    </source>
</reference>
<dbReference type="InParanoid" id="W4JNU4"/>
<accession>W4JNU4</accession>
<sequence length="308" mass="32969">MKRPDASPDGRPREARASSQHLGHTRNEAPQHFVETGAQISLVHPSKRNQYALAQTPRSLPLASLFPVLPLSFSVPSHREFHRSRCPLSGSRTQPAGSLPHHVSAPSHAPSTHRPRPNHKRPDPHPVCSLLAPRPAPTSLRPNNAPIAFLLPRHVSAARGKRGGRPAGDPPIAIAIHRSSIHSCRPAPCARAADAGLGVVATLYLCGHYLMPCHAMPRHATPRHAVSWCAPSLTPNPNQFAARDCVCAPCNGQFGALFDPRSAILVPSLRASRRASSRGLPDAASGSISIDGSSRPSSFLPNFRSVVE</sequence>
<dbReference type="RefSeq" id="XP_009553223.1">
    <property type="nucleotide sequence ID" value="XM_009554928.1"/>
</dbReference>
<gene>
    <name evidence="2" type="ORF">HETIRDRAFT_456288</name>
</gene>
<name>W4JNU4_HETIT</name>
<dbReference type="EMBL" id="KI925467">
    <property type="protein sequence ID" value="ETW74735.1"/>
    <property type="molecule type" value="Genomic_DNA"/>
</dbReference>
<proteinExistence type="predicted"/>
<feature type="compositionally biased region" description="Basic and acidic residues" evidence="1">
    <location>
        <begin position="1"/>
        <end position="16"/>
    </location>
</feature>
<evidence type="ECO:0000256" key="1">
    <source>
        <dbReference type="SAM" id="MobiDB-lite"/>
    </source>
</evidence>
<keyword evidence="3" id="KW-1185">Reference proteome</keyword>
<dbReference type="KEGG" id="hir:HETIRDRAFT_456288"/>
<feature type="compositionally biased region" description="Low complexity" evidence="1">
    <location>
        <begin position="282"/>
        <end position="297"/>
    </location>
</feature>
<feature type="region of interest" description="Disordered" evidence="1">
    <location>
        <begin position="276"/>
        <end position="297"/>
    </location>
</feature>
<feature type="region of interest" description="Disordered" evidence="1">
    <location>
        <begin position="1"/>
        <end position="34"/>
    </location>
</feature>
<feature type="region of interest" description="Disordered" evidence="1">
    <location>
        <begin position="83"/>
        <end position="127"/>
    </location>
</feature>
<evidence type="ECO:0000313" key="2">
    <source>
        <dbReference type="EMBL" id="ETW74735.1"/>
    </source>
</evidence>
<dbReference type="HOGENOM" id="CLU_903316_0_0_1"/>
<dbReference type="GeneID" id="20676727"/>
<dbReference type="Proteomes" id="UP000030671">
    <property type="component" value="Unassembled WGS sequence"/>
</dbReference>
<dbReference type="AlphaFoldDB" id="W4JNU4"/>
<organism evidence="2 3">
    <name type="scientific">Heterobasidion irregulare (strain TC 32-1)</name>
    <dbReference type="NCBI Taxonomy" id="747525"/>
    <lineage>
        <taxon>Eukaryota</taxon>
        <taxon>Fungi</taxon>
        <taxon>Dikarya</taxon>
        <taxon>Basidiomycota</taxon>
        <taxon>Agaricomycotina</taxon>
        <taxon>Agaricomycetes</taxon>
        <taxon>Russulales</taxon>
        <taxon>Bondarzewiaceae</taxon>
        <taxon>Heterobasidion</taxon>
        <taxon>Heterobasidion annosum species complex</taxon>
    </lineage>
</organism>
<evidence type="ECO:0000313" key="3">
    <source>
        <dbReference type="Proteomes" id="UP000030671"/>
    </source>
</evidence>
<protein>
    <submittedName>
        <fullName evidence="2">Uncharacterized protein</fullName>
    </submittedName>
</protein>